<reference evidence="1 3" key="2">
    <citation type="submission" date="2019-07" db="EMBL/GenBank/DDBJ databases">
        <title>Genome sequencing of Bacteroides fragilis.</title>
        <authorList>
            <person name="Galasyn E.V."/>
            <person name="Ruoff K.L."/>
            <person name="Price C.E."/>
            <person name="Valls R.A."/>
            <person name="O'Toole G.A."/>
        </authorList>
    </citation>
    <scope>NUCLEOTIDE SEQUENCE [LARGE SCALE GENOMIC DNA]</scope>
    <source>
        <strain evidence="1 3">AD135F_1B</strain>
    </source>
</reference>
<sequence length="80" mass="9273">MEAIIRKQTSFRLREDLLKILQREAQKANRSLNNFVESTLMDAMYSEPNEETLEAMKEAESGVELETLDLDNFKGYTKSL</sequence>
<protein>
    <submittedName>
        <fullName evidence="2">Toxin-antitoxin system protein</fullName>
    </submittedName>
</protein>
<dbReference type="GO" id="GO:0006355">
    <property type="term" value="P:regulation of DNA-templated transcription"/>
    <property type="evidence" value="ECO:0007669"/>
    <property type="project" value="InterPro"/>
</dbReference>
<evidence type="ECO:0000313" key="2">
    <source>
        <dbReference type="EMBL" id="TWV45103.1"/>
    </source>
</evidence>
<dbReference type="RefSeq" id="WP_146333026.1">
    <property type="nucleotide sequence ID" value="NZ_VOHT01000012.1"/>
</dbReference>
<dbReference type="Proteomes" id="UP000319026">
    <property type="component" value="Unassembled WGS sequence"/>
</dbReference>
<evidence type="ECO:0000313" key="1">
    <source>
        <dbReference type="EMBL" id="TWV38385.1"/>
    </source>
</evidence>
<reference evidence="2 4" key="1">
    <citation type="submission" date="2019-07" db="EMBL/GenBank/DDBJ databases">
        <title>Genome Sequencing of Bacteroides fragilis.</title>
        <authorList>
            <person name="Pinto K.M."/>
            <person name="Ruoff K.L."/>
            <person name="Price C.E."/>
            <person name="Valls R.A."/>
            <person name="O'Toole G.A."/>
        </authorList>
    </citation>
    <scope>NUCLEOTIDE SEQUENCE [LARGE SCALE GENOMIC DNA]</scope>
    <source>
        <strain evidence="2 4">AD135F_3B</strain>
    </source>
</reference>
<gene>
    <name evidence="2" type="ORF">FSA03_21340</name>
    <name evidence="1" type="ORF">FSA06_20665</name>
</gene>
<proteinExistence type="predicted"/>
<dbReference type="AlphaFoldDB" id="A0AB38PLX0"/>
<comment type="caution">
    <text evidence="2">The sequence shown here is derived from an EMBL/GenBank/DDBJ whole genome shotgun (WGS) entry which is preliminary data.</text>
</comment>
<name>A0AB38PLX0_BACFG</name>
<dbReference type="Gene3D" id="1.10.1220.10">
    <property type="entry name" value="Met repressor-like"/>
    <property type="match status" value="1"/>
</dbReference>
<evidence type="ECO:0000313" key="4">
    <source>
        <dbReference type="Proteomes" id="UP000319026"/>
    </source>
</evidence>
<organism evidence="2 4">
    <name type="scientific">Bacteroides fragilis</name>
    <dbReference type="NCBI Taxonomy" id="817"/>
    <lineage>
        <taxon>Bacteria</taxon>
        <taxon>Pseudomonadati</taxon>
        <taxon>Bacteroidota</taxon>
        <taxon>Bacteroidia</taxon>
        <taxon>Bacteroidales</taxon>
        <taxon>Bacteroidaceae</taxon>
        <taxon>Bacteroides</taxon>
    </lineage>
</organism>
<evidence type="ECO:0000313" key="3">
    <source>
        <dbReference type="Proteomes" id="UP000315444"/>
    </source>
</evidence>
<dbReference type="SUPFAM" id="SSF47598">
    <property type="entry name" value="Ribbon-helix-helix"/>
    <property type="match status" value="1"/>
</dbReference>
<accession>A0AB38PLX0</accession>
<dbReference type="EMBL" id="VOHT01000012">
    <property type="protein sequence ID" value="TWV45103.1"/>
    <property type="molecule type" value="Genomic_DNA"/>
</dbReference>
<dbReference type="InterPro" id="IPR010985">
    <property type="entry name" value="Ribbon_hlx_hlx"/>
</dbReference>
<dbReference type="InterPro" id="IPR013321">
    <property type="entry name" value="Arc_rbn_hlx_hlx"/>
</dbReference>
<dbReference type="Proteomes" id="UP000315444">
    <property type="component" value="Unassembled WGS sequence"/>
</dbReference>
<dbReference type="EMBL" id="VOHV01000011">
    <property type="protein sequence ID" value="TWV38385.1"/>
    <property type="molecule type" value="Genomic_DNA"/>
</dbReference>